<keyword evidence="1" id="KW-0677">Repeat</keyword>
<dbReference type="OrthoDB" id="341259at2759"/>
<dbReference type="EMBL" id="JNBR01000490">
    <property type="protein sequence ID" value="OQR91950.1"/>
    <property type="molecule type" value="Genomic_DNA"/>
</dbReference>
<protein>
    <submittedName>
        <fullName evidence="4">Uncharacterized protein</fullName>
    </submittedName>
</protein>
<evidence type="ECO:0000256" key="2">
    <source>
        <dbReference type="ARBA" id="ARBA00023043"/>
    </source>
</evidence>
<evidence type="ECO:0000256" key="1">
    <source>
        <dbReference type="ARBA" id="ARBA00022737"/>
    </source>
</evidence>
<dbReference type="InterPro" id="IPR036770">
    <property type="entry name" value="Ankyrin_rpt-contain_sf"/>
</dbReference>
<dbReference type="InterPro" id="IPR002110">
    <property type="entry name" value="Ankyrin_rpt"/>
</dbReference>
<dbReference type="PANTHER" id="PTHR24171">
    <property type="entry name" value="ANKYRIN REPEAT DOMAIN-CONTAINING PROTEIN 39-RELATED"/>
    <property type="match status" value="1"/>
</dbReference>
<dbReference type="STRING" id="1202772.A0A1V9Z294"/>
<dbReference type="SUPFAM" id="SSF48403">
    <property type="entry name" value="Ankyrin repeat"/>
    <property type="match status" value="1"/>
</dbReference>
<gene>
    <name evidence="4" type="ORF">ACHHYP_04192</name>
</gene>
<sequence length="229" mass="25182">MGSRSDPDLLACLRERPRRAFTAAAARNISAISRRHEDLETEFGFGCNVDEHIKYGKCLDGQCMQRKGWEIDKLHVGAQKFLEKDRSLHQACLTRNALAAQHLLRMRPDLTARNAEGQTALHVACKVGALSLVEHILAHAASPDCLVPIDMNAQDRSGNTCLHAAAAANHFGIVQRIVASGGEWSVTNHAGQIAADVAGSDQRIFYLLRQLAAAHDLEDKVHDNDDWLH</sequence>
<evidence type="ECO:0000313" key="5">
    <source>
        <dbReference type="Proteomes" id="UP000243579"/>
    </source>
</evidence>
<accession>A0A1V9Z294</accession>
<reference evidence="4 5" key="1">
    <citation type="journal article" date="2014" name="Genome Biol. Evol.">
        <title>The secreted proteins of Achlya hypogyna and Thraustotheca clavata identify the ancestral oomycete secretome and reveal gene acquisitions by horizontal gene transfer.</title>
        <authorList>
            <person name="Misner I."/>
            <person name="Blouin N."/>
            <person name="Leonard G."/>
            <person name="Richards T.A."/>
            <person name="Lane C.E."/>
        </authorList>
    </citation>
    <scope>NUCLEOTIDE SEQUENCE [LARGE SCALE GENOMIC DNA]</scope>
    <source>
        <strain evidence="4 5">ATCC 48635</strain>
    </source>
</reference>
<proteinExistence type="predicted"/>
<organism evidence="4 5">
    <name type="scientific">Achlya hypogyna</name>
    <name type="common">Oomycete</name>
    <name type="synonym">Protoachlya hypogyna</name>
    <dbReference type="NCBI Taxonomy" id="1202772"/>
    <lineage>
        <taxon>Eukaryota</taxon>
        <taxon>Sar</taxon>
        <taxon>Stramenopiles</taxon>
        <taxon>Oomycota</taxon>
        <taxon>Saprolegniomycetes</taxon>
        <taxon>Saprolegniales</taxon>
        <taxon>Achlyaceae</taxon>
        <taxon>Achlya</taxon>
    </lineage>
</organism>
<keyword evidence="2 3" id="KW-0040">ANK repeat</keyword>
<evidence type="ECO:0000256" key="3">
    <source>
        <dbReference type="PROSITE-ProRule" id="PRU00023"/>
    </source>
</evidence>
<comment type="caution">
    <text evidence="4">The sequence shown here is derived from an EMBL/GenBank/DDBJ whole genome shotgun (WGS) entry which is preliminary data.</text>
</comment>
<dbReference type="PROSITE" id="PS50088">
    <property type="entry name" value="ANK_REPEAT"/>
    <property type="match status" value="2"/>
</dbReference>
<dbReference type="AlphaFoldDB" id="A0A1V9Z294"/>
<dbReference type="SMART" id="SM00248">
    <property type="entry name" value="ANK"/>
    <property type="match status" value="3"/>
</dbReference>
<keyword evidence="5" id="KW-1185">Reference proteome</keyword>
<dbReference type="Proteomes" id="UP000243579">
    <property type="component" value="Unassembled WGS sequence"/>
</dbReference>
<dbReference type="PROSITE" id="PS50297">
    <property type="entry name" value="ANK_REP_REGION"/>
    <property type="match status" value="1"/>
</dbReference>
<feature type="repeat" description="ANK" evidence="3">
    <location>
        <begin position="157"/>
        <end position="189"/>
    </location>
</feature>
<dbReference type="Pfam" id="PF12796">
    <property type="entry name" value="Ank_2"/>
    <property type="match status" value="1"/>
</dbReference>
<dbReference type="Gene3D" id="1.25.40.20">
    <property type="entry name" value="Ankyrin repeat-containing domain"/>
    <property type="match status" value="1"/>
</dbReference>
<name>A0A1V9Z294_ACHHY</name>
<evidence type="ECO:0000313" key="4">
    <source>
        <dbReference type="EMBL" id="OQR91950.1"/>
    </source>
</evidence>
<feature type="repeat" description="ANK" evidence="3">
    <location>
        <begin position="116"/>
        <end position="144"/>
    </location>
</feature>